<proteinExistence type="predicted"/>
<dbReference type="InterPro" id="IPR041577">
    <property type="entry name" value="RT_RNaseH_2"/>
</dbReference>
<evidence type="ECO:0000313" key="2">
    <source>
        <dbReference type="Ensembl" id="ENSCABP00000026083.1"/>
    </source>
</evidence>
<dbReference type="InterPro" id="IPR043502">
    <property type="entry name" value="DNA/RNA_pol_sf"/>
</dbReference>
<dbReference type="PANTHER" id="PTHR33064">
    <property type="entry name" value="POL PROTEIN"/>
    <property type="match status" value="1"/>
</dbReference>
<feature type="domain" description="Reverse transcriptase/retrotransposon-derived protein RNase H-like" evidence="1">
    <location>
        <begin position="2"/>
        <end position="91"/>
    </location>
</feature>
<dbReference type="PANTHER" id="PTHR33064:SF37">
    <property type="entry name" value="RIBONUCLEASE H"/>
    <property type="match status" value="1"/>
</dbReference>
<dbReference type="AlphaFoldDB" id="A0A8C0J2M1"/>
<dbReference type="GeneTree" id="ENSGT00990000204207"/>
<protein>
    <recommendedName>
        <fullName evidence="1">Reverse transcriptase/retrotransposon-derived protein RNase H-like domain-containing protein</fullName>
    </recommendedName>
</protein>
<sequence>MEKAFRELKKALVQPPALALPDPRKPFTLYVHERGGVAAGVLCQKAGPTWQPIGYYSKVLDPVAKGWPACLRAVAATALLVQEAEKLTLGTALQCDHTDSYQRCSVATFAAFAALLGVMHCGQLSQHSSGCNVLFKRGGWGGA</sequence>
<accession>A0A8C0J2M1</accession>
<dbReference type="Proteomes" id="UP000694404">
    <property type="component" value="Unplaced"/>
</dbReference>
<dbReference type="SUPFAM" id="SSF56672">
    <property type="entry name" value="DNA/RNA polymerases"/>
    <property type="match status" value="1"/>
</dbReference>
<evidence type="ECO:0000259" key="1">
    <source>
        <dbReference type="Pfam" id="PF17919"/>
    </source>
</evidence>
<dbReference type="Ensembl" id="ENSCABT00000028569.1">
    <property type="protein sequence ID" value="ENSCABP00000026083.1"/>
    <property type="gene ID" value="ENSCABG00000019192.1"/>
</dbReference>
<dbReference type="InterPro" id="IPR051320">
    <property type="entry name" value="Viral_Replic_Matur_Polypro"/>
</dbReference>
<organism evidence="2 3">
    <name type="scientific">Chelonoidis abingdonii</name>
    <name type="common">Abingdon island giant tortoise</name>
    <name type="synonym">Testudo abingdonii</name>
    <dbReference type="NCBI Taxonomy" id="106734"/>
    <lineage>
        <taxon>Eukaryota</taxon>
        <taxon>Metazoa</taxon>
        <taxon>Chordata</taxon>
        <taxon>Craniata</taxon>
        <taxon>Vertebrata</taxon>
        <taxon>Euteleostomi</taxon>
        <taxon>Archelosauria</taxon>
        <taxon>Testudinata</taxon>
        <taxon>Testudines</taxon>
        <taxon>Cryptodira</taxon>
        <taxon>Durocryptodira</taxon>
        <taxon>Testudinoidea</taxon>
        <taxon>Testudinidae</taxon>
        <taxon>Chelonoidis</taxon>
    </lineage>
</organism>
<reference evidence="2" key="1">
    <citation type="submission" date="2025-08" db="UniProtKB">
        <authorList>
            <consortium name="Ensembl"/>
        </authorList>
    </citation>
    <scope>IDENTIFICATION</scope>
</reference>
<dbReference type="Gene3D" id="3.10.20.370">
    <property type="match status" value="1"/>
</dbReference>
<reference evidence="2" key="2">
    <citation type="submission" date="2025-09" db="UniProtKB">
        <authorList>
            <consortium name="Ensembl"/>
        </authorList>
    </citation>
    <scope>IDENTIFICATION</scope>
</reference>
<name>A0A8C0J2M1_CHEAB</name>
<dbReference type="Pfam" id="PF17919">
    <property type="entry name" value="RT_RNaseH_2"/>
    <property type="match status" value="1"/>
</dbReference>
<keyword evidence="3" id="KW-1185">Reference proteome</keyword>
<evidence type="ECO:0000313" key="3">
    <source>
        <dbReference type="Proteomes" id="UP000694404"/>
    </source>
</evidence>